<evidence type="ECO:0000313" key="2">
    <source>
        <dbReference type="EMBL" id="QGY46010.1"/>
    </source>
</evidence>
<dbReference type="Proteomes" id="UP000428260">
    <property type="component" value="Chromosome"/>
</dbReference>
<accession>A0A6I6JXZ1</accession>
<proteinExistence type="predicted"/>
<dbReference type="InterPro" id="IPR025514">
    <property type="entry name" value="DUF4402"/>
</dbReference>
<gene>
    <name evidence="2" type="ORF">GM418_20750</name>
</gene>
<keyword evidence="3" id="KW-1185">Reference proteome</keyword>
<name>A0A6I6JXZ1_9BACT</name>
<sequence length="185" mass="19695">MPFGENPASHQNFCLQAIFIRFYKAFILVVAFLIFSENSLGQSPFPPPNQLQVFAAQELSFGSFYTGASGGEVIVSPEGNCMTNGSVMELALSPATPAVFDVRLIPGRIVHVSFPASAMLTRVGSSESMVISGFTSDKQGNYFVTTSAHPFINPVKVGATLHVGSEAANPSGDYVGSFSVTFIQE</sequence>
<keyword evidence="1" id="KW-0472">Membrane</keyword>
<dbReference type="KEGG" id="mcos:GM418_20750"/>
<evidence type="ECO:0000256" key="1">
    <source>
        <dbReference type="SAM" id="Phobius"/>
    </source>
</evidence>
<dbReference type="Pfam" id="PF14352">
    <property type="entry name" value="DUF4402"/>
    <property type="match status" value="1"/>
</dbReference>
<evidence type="ECO:0000313" key="3">
    <source>
        <dbReference type="Proteomes" id="UP000428260"/>
    </source>
</evidence>
<keyword evidence="1" id="KW-0812">Transmembrane</keyword>
<dbReference type="EMBL" id="CP046401">
    <property type="protein sequence ID" value="QGY46010.1"/>
    <property type="molecule type" value="Genomic_DNA"/>
</dbReference>
<dbReference type="AlphaFoldDB" id="A0A6I6JXZ1"/>
<reference evidence="2 3" key="1">
    <citation type="submission" date="2019-11" db="EMBL/GenBank/DDBJ databases">
        <authorList>
            <person name="Zheng R.K."/>
            <person name="Sun C.M."/>
        </authorList>
    </citation>
    <scope>NUCLEOTIDE SEQUENCE [LARGE SCALE GENOMIC DNA]</scope>
    <source>
        <strain evidence="2 3">WC007</strain>
    </source>
</reference>
<protein>
    <submittedName>
        <fullName evidence="2">DUF4402 domain-containing protein</fullName>
    </submittedName>
</protein>
<organism evidence="2 3">
    <name type="scientific">Maribellus comscasis</name>
    <dbReference type="NCBI Taxonomy" id="2681766"/>
    <lineage>
        <taxon>Bacteria</taxon>
        <taxon>Pseudomonadati</taxon>
        <taxon>Bacteroidota</taxon>
        <taxon>Bacteroidia</taxon>
        <taxon>Marinilabiliales</taxon>
        <taxon>Prolixibacteraceae</taxon>
        <taxon>Maribellus</taxon>
    </lineage>
</organism>
<keyword evidence="1" id="KW-1133">Transmembrane helix</keyword>
<dbReference type="RefSeq" id="WP_158869148.1">
    <property type="nucleotide sequence ID" value="NZ_CP046401.1"/>
</dbReference>
<feature type="transmembrane region" description="Helical" evidence="1">
    <location>
        <begin position="12"/>
        <end position="35"/>
    </location>
</feature>